<feature type="transmembrane region" description="Helical" evidence="2">
    <location>
        <begin position="680"/>
        <end position="706"/>
    </location>
</feature>
<feature type="compositionally biased region" description="Polar residues" evidence="1">
    <location>
        <begin position="613"/>
        <end position="634"/>
    </location>
</feature>
<feature type="chain" id="PRO_5045872850" evidence="3">
    <location>
        <begin position="20"/>
        <end position="733"/>
    </location>
</feature>
<feature type="region of interest" description="Disordered" evidence="1">
    <location>
        <begin position="301"/>
        <end position="369"/>
    </location>
</feature>
<feature type="compositionally biased region" description="Basic and acidic residues" evidence="1">
    <location>
        <begin position="648"/>
        <end position="673"/>
    </location>
</feature>
<sequence length="733" mass="80843">MAAALIMFIAIHWLRSSVAMIQAVKQPLRGAGMLRMMITTLVSIEIFCKCQQTATKHKLTSFRQDNTPTFTFTDNAHTTAVGINVDADDLHYESVELKEAGACPTWRIIFNKLHQCQQSRQKANILAFLDRRPAFFGLDDALPSRIKEAWDLPPVHPFQRPRVVMLEDSKRQTGVPVWLMQFLEALVILLTISPVLVHSIKCYEGSDGQLSVVEKEETDDDRYMCTYQPKHPCTFDEPDQYGIYRYDEWFAGHCWKLEGIFCFCAEDLCNTNYQLLLEHWEATQIVNEPLRKCVREHIQNKTNTQNTTEAGNTGGTSASGSESEPQGSSTATGDQSTGSSATSRTAGSGSTDDPANKNSDGDSHGKKKDKDDYDWTLFIILAIIAAILIFIVIPILLIMVIAKYSKAKNASGKSASSGKKNPSRSRATKSKSSKTLVTLLAIVPLVVHTLKCYEGIDGEQLSEVEKEETADEKYMCMYEPRNPCYFDVPDEYNIYNYDPWYAEHCWTLERAVCFCTEDLCNTNYDKLLEYWEATPNENTTLLHCVRKHLRNKILLTKPNESTEPNGNGGSTTGSPGSATGSPGSGTSPGSGSSESGSSENGSGSSKPAPEGVESSSSDSGTQRTGTGVSTTGTNEDGGGSKATSTDTSTEKRKNTGDRSIKGSENENHFNGKKGDDDYDWTLFIILAIIAAILIFIVIPILLLMIIRKNSKAKKSSRKSASSKRFSEESDKSK</sequence>
<feature type="transmembrane region" description="Helical" evidence="2">
    <location>
        <begin position="178"/>
        <end position="197"/>
    </location>
</feature>
<feature type="compositionally biased region" description="Basic residues" evidence="1">
    <location>
        <begin position="421"/>
        <end position="430"/>
    </location>
</feature>
<keyword evidence="2" id="KW-0812">Transmembrane</keyword>
<feature type="compositionally biased region" description="Basic and acidic residues" evidence="1">
    <location>
        <begin position="359"/>
        <end position="369"/>
    </location>
</feature>
<comment type="caution">
    <text evidence="4">The sequence shown here is derived from an EMBL/GenBank/DDBJ whole genome shotgun (WGS) entry which is preliminary data.</text>
</comment>
<feature type="compositionally biased region" description="Low complexity" evidence="1">
    <location>
        <begin position="410"/>
        <end position="420"/>
    </location>
</feature>
<feature type="signal peptide" evidence="3">
    <location>
        <begin position="1"/>
        <end position="19"/>
    </location>
</feature>
<evidence type="ECO:0000256" key="2">
    <source>
        <dbReference type="SAM" id="Phobius"/>
    </source>
</evidence>
<feature type="compositionally biased region" description="Polar residues" evidence="1">
    <location>
        <begin position="325"/>
        <end position="335"/>
    </location>
</feature>
<keyword evidence="2" id="KW-1133">Transmembrane helix</keyword>
<keyword evidence="3" id="KW-0732">Signal</keyword>
<dbReference type="Proteomes" id="UP001303046">
    <property type="component" value="Unassembled WGS sequence"/>
</dbReference>
<reference evidence="4 5" key="1">
    <citation type="submission" date="2023-08" db="EMBL/GenBank/DDBJ databases">
        <title>A Necator americanus chromosomal reference genome.</title>
        <authorList>
            <person name="Ilik V."/>
            <person name="Petrzelkova K.J."/>
            <person name="Pardy F."/>
            <person name="Fuh T."/>
            <person name="Niatou-Singa F.S."/>
            <person name="Gouil Q."/>
            <person name="Baker L."/>
            <person name="Ritchie M.E."/>
            <person name="Jex A.R."/>
            <person name="Gazzola D."/>
            <person name="Li H."/>
            <person name="Toshio Fujiwara R."/>
            <person name="Zhan B."/>
            <person name="Aroian R.V."/>
            <person name="Pafco B."/>
            <person name="Schwarz E.M."/>
        </authorList>
    </citation>
    <scope>NUCLEOTIDE SEQUENCE [LARGE SCALE GENOMIC DNA]</scope>
    <source>
        <strain evidence="4 5">Aroian</strain>
        <tissue evidence="4">Whole animal</tissue>
    </source>
</reference>
<feature type="transmembrane region" description="Helical" evidence="2">
    <location>
        <begin position="375"/>
        <end position="401"/>
    </location>
</feature>
<feature type="compositionally biased region" description="Low complexity" evidence="1">
    <location>
        <begin position="336"/>
        <end position="351"/>
    </location>
</feature>
<feature type="region of interest" description="Disordered" evidence="1">
    <location>
        <begin position="555"/>
        <end position="673"/>
    </location>
</feature>
<feature type="region of interest" description="Disordered" evidence="1">
    <location>
        <begin position="711"/>
        <end position="733"/>
    </location>
</feature>
<feature type="compositionally biased region" description="Low complexity" evidence="1">
    <location>
        <begin position="302"/>
        <end position="324"/>
    </location>
</feature>
<protein>
    <submittedName>
        <fullName evidence="4">Uncharacterized protein</fullName>
    </submittedName>
</protein>
<feature type="compositionally biased region" description="Basic and acidic residues" evidence="1">
    <location>
        <begin position="724"/>
        <end position="733"/>
    </location>
</feature>
<evidence type="ECO:0000313" key="5">
    <source>
        <dbReference type="Proteomes" id="UP001303046"/>
    </source>
</evidence>
<evidence type="ECO:0000313" key="4">
    <source>
        <dbReference type="EMBL" id="KAK6758389.1"/>
    </source>
</evidence>
<gene>
    <name evidence="4" type="primary">Necator_chrV.g20710</name>
    <name evidence="4" type="ORF">RB195_015917</name>
</gene>
<keyword evidence="2" id="KW-0472">Membrane</keyword>
<evidence type="ECO:0000256" key="1">
    <source>
        <dbReference type="SAM" id="MobiDB-lite"/>
    </source>
</evidence>
<feature type="region of interest" description="Disordered" evidence="1">
    <location>
        <begin position="410"/>
        <end position="430"/>
    </location>
</feature>
<feature type="compositionally biased region" description="Low complexity" evidence="1">
    <location>
        <begin position="572"/>
        <end position="581"/>
    </location>
</feature>
<proteinExistence type="predicted"/>
<organism evidence="4 5">
    <name type="scientific">Necator americanus</name>
    <name type="common">Human hookworm</name>
    <dbReference type="NCBI Taxonomy" id="51031"/>
    <lineage>
        <taxon>Eukaryota</taxon>
        <taxon>Metazoa</taxon>
        <taxon>Ecdysozoa</taxon>
        <taxon>Nematoda</taxon>
        <taxon>Chromadorea</taxon>
        <taxon>Rhabditida</taxon>
        <taxon>Rhabditina</taxon>
        <taxon>Rhabditomorpha</taxon>
        <taxon>Strongyloidea</taxon>
        <taxon>Ancylostomatidae</taxon>
        <taxon>Bunostominae</taxon>
        <taxon>Necator</taxon>
    </lineage>
</organism>
<name>A0ABR1E6Q0_NECAM</name>
<feature type="compositionally biased region" description="Low complexity" evidence="1">
    <location>
        <begin position="589"/>
        <end position="605"/>
    </location>
</feature>
<accession>A0ABR1E6Q0</accession>
<evidence type="ECO:0000256" key="3">
    <source>
        <dbReference type="SAM" id="SignalP"/>
    </source>
</evidence>
<keyword evidence="5" id="KW-1185">Reference proteome</keyword>
<dbReference type="EMBL" id="JAVFWL010000005">
    <property type="protein sequence ID" value="KAK6758389.1"/>
    <property type="molecule type" value="Genomic_DNA"/>
</dbReference>
<feature type="compositionally biased region" description="Basic residues" evidence="1">
    <location>
        <begin position="711"/>
        <end position="721"/>
    </location>
</feature>